<dbReference type="EMBL" id="JAAAHW010009815">
    <property type="protein sequence ID" value="KAF9936003.1"/>
    <property type="molecule type" value="Genomic_DNA"/>
</dbReference>
<proteinExistence type="predicted"/>
<evidence type="ECO:0000313" key="3">
    <source>
        <dbReference type="Proteomes" id="UP000749646"/>
    </source>
</evidence>
<comment type="caution">
    <text evidence="2">The sequence shown here is derived from an EMBL/GenBank/DDBJ whole genome shotgun (WGS) entry which is preliminary data.</text>
</comment>
<sequence>MYNQHQDGLDEVGFGAHIDKSVAAAGDRVSLDMFVVKSDLMKVAAIKVSLVETTQVFSFLNYGSTKDLVEQITTMTKKPKRRLVNTHVVKIAKDYALVQSEESHTNDNHLKGYYEDFRTAKSLSVYKLIMQILEKRFDNRSNSDHSVPVQSALPPVPVLVTQSEEDSLSNMSAFEDHDRGQLPPSLSSERGGGRNNSSGNGVDEQSMNNIKVPGQDSESTTLAMSFVSDISLGPSISKFNRIKDVVDLSQQQHKQQQQCASTLSILSSLRR</sequence>
<gene>
    <name evidence="2" type="ORF">BGZ65_002804</name>
</gene>
<feature type="region of interest" description="Disordered" evidence="1">
    <location>
        <begin position="172"/>
        <end position="216"/>
    </location>
</feature>
<protein>
    <submittedName>
        <fullName evidence="2">Uncharacterized protein</fullName>
    </submittedName>
</protein>
<feature type="compositionally biased region" description="Low complexity" evidence="1">
    <location>
        <begin position="185"/>
        <end position="201"/>
    </location>
</feature>
<accession>A0A9P6ILB8</accession>
<organism evidence="2 3">
    <name type="scientific">Modicella reniformis</name>
    <dbReference type="NCBI Taxonomy" id="1440133"/>
    <lineage>
        <taxon>Eukaryota</taxon>
        <taxon>Fungi</taxon>
        <taxon>Fungi incertae sedis</taxon>
        <taxon>Mucoromycota</taxon>
        <taxon>Mortierellomycotina</taxon>
        <taxon>Mortierellomycetes</taxon>
        <taxon>Mortierellales</taxon>
        <taxon>Mortierellaceae</taxon>
        <taxon>Modicella</taxon>
    </lineage>
</organism>
<evidence type="ECO:0000313" key="2">
    <source>
        <dbReference type="EMBL" id="KAF9936003.1"/>
    </source>
</evidence>
<dbReference type="Proteomes" id="UP000749646">
    <property type="component" value="Unassembled WGS sequence"/>
</dbReference>
<name>A0A9P6ILB8_9FUNG</name>
<reference evidence="2" key="1">
    <citation type="journal article" date="2020" name="Fungal Divers.">
        <title>Resolving the Mortierellaceae phylogeny through synthesis of multi-gene phylogenetics and phylogenomics.</title>
        <authorList>
            <person name="Vandepol N."/>
            <person name="Liber J."/>
            <person name="Desiro A."/>
            <person name="Na H."/>
            <person name="Kennedy M."/>
            <person name="Barry K."/>
            <person name="Grigoriev I.V."/>
            <person name="Miller A.N."/>
            <person name="O'Donnell K."/>
            <person name="Stajich J.E."/>
            <person name="Bonito G."/>
        </authorList>
    </citation>
    <scope>NUCLEOTIDE SEQUENCE</scope>
    <source>
        <strain evidence="2">MES-2147</strain>
    </source>
</reference>
<evidence type="ECO:0000256" key="1">
    <source>
        <dbReference type="SAM" id="MobiDB-lite"/>
    </source>
</evidence>
<dbReference type="OrthoDB" id="2438315at2759"/>
<dbReference type="AlphaFoldDB" id="A0A9P6ILB8"/>
<keyword evidence="3" id="KW-1185">Reference proteome</keyword>